<accession>A0A9P3UNM8</accession>
<evidence type="ECO:0000313" key="1">
    <source>
        <dbReference type="EMBL" id="GLB39833.1"/>
    </source>
</evidence>
<dbReference type="AlphaFoldDB" id="A0A9P3UNM8"/>
<dbReference type="EMBL" id="BRPK01000007">
    <property type="protein sequence ID" value="GLB39833.1"/>
    <property type="molecule type" value="Genomic_DNA"/>
</dbReference>
<organism evidence="1 2">
    <name type="scientific">Lyophyllum shimeji</name>
    <name type="common">Hon-shimeji</name>
    <name type="synonym">Tricholoma shimeji</name>
    <dbReference type="NCBI Taxonomy" id="47721"/>
    <lineage>
        <taxon>Eukaryota</taxon>
        <taxon>Fungi</taxon>
        <taxon>Dikarya</taxon>
        <taxon>Basidiomycota</taxon>
        <taxon>Agaricomycotina</taxon>
        <taxon>Agaricomycetes</taxon>
        <taxon>Agaricomycetidae</taxon>
        <taxon>Agaricales</taxon>
        <taxon>Tricholomatineae</taxon>
        <taxon>Lyophyllaceae</taxon>
        <taxon>Lyophyllum</taxon>
    </lineage>
</organism>
<reference evidence="1" key="1">
    <citation type="submission" date="2022-07" db="EMBL/GenBank/DDBJ databases">
        <title>The genome of Lyophyllum shimeji provides insight into the initial evolution of ectomycorrhizal fungal genome.</title>
        <authorList>
            <person name="Kobayashi Y."/>
            <person name="Shibata T."/>
            <person name="Hirakawa H."/>
            <person name="Shigenobu S."/>
            <person name="Nishiyama T."/>
            <person name="Yamada A."/>
            <person name="Hasebe M."/>
            <person name="Kawaguchi M."/>
        </authorList>
    </citation>
    <scope>NUCLEOTIDE SEQUENCE</scope>
    <source>
        <strain evidence="1">AT787</strain>
    </source>
</reference>
<gene>
    <name evidence="1" type="ORF">LshimejAT787_0703430</name>
</gene>
<sequence>MYISELAVDSRSPASSRFVNAHEAARCTNHSGRWMMFSVASRGFHGYDTRGLTATGGWAAKLGSGATVISMMYPALLCFLRWKGPFSKHTTCPPTARTIELLVSPSPDHVSFHNGTNPRTYLGSQSVNGRSAVPAPPCRPWRRCSCSSLAAFILALTSATHGLRQATWSFSILS</sequence>
<comment type="caution">
    <text evidence="1">The sequence shown here is derived from an EMBL/GenBank/DDBJ whole genome shotgun (WGS) entry which is preliminary data.</text>
</comment>
<keyword evidence="2" id="KW-1185">Reference proteome</keyword>
<dbReference type="Proteomes" id="UP001063166">
    <property type="component" value="Unassembled WGS sequence"/>
</dbReference>
<protein>
    <submittedName>
        <fullName evidence="1">Uncharacterized protein</fullName>
    </submittedName>
</protein>
<proteinExistence type="predicted"/>
<evidence type="ECO:0000313" key="2">
    <source>
        <dbReference type="Proteomes" id="UP001063166"/>
    </source>
</evidence>
<name>A0A9P3UNM8_LYOSH</name>